<comment type="caution">
    <text evidence="5">The sequence shown here is derived from an EMBL/GenBank/DDBJ whole genome shotgun (WGS) entry which is preliminary data.</text>
</comment>
<dbReference type="EC" id="2.3.1.180" evidence="5"/>
<evidence type="ECO:0000256" key="1">
    <source>
        <dbReference type="ARBA" id="ARBA00022679"/>
    </source>
</evidence>
<dbReference type="InterPro" id="IPR013751">
    <property type="entry name" value="ACP_syn_III_N"/>
</dbReference>
<feature type="domain" description="Beta-ketoacyl-[acyl-carrier-protein] synthase III N-terminal" evidence="4">
    <location>
        <begin position="110"/>
        <end position="183"/>
    </location>
</feature>
<evidence type="ECO:0000313" key="5">
    <source>
        <dbReference type="EMBL" id="MBE1536759.1"/>
    </source>
</evidence>
<name>A0ABR9K2E3_9ACTN</name>
<accession>A0ABR9K2E3</accession>
<evidence type="ECO:0000256" key="2">
    <source>
        <dbReference type="ARBA" id="ARBA00023315"/>
    </source>
</evidence>
<proteinExistence type="predicted"/>
<dbReference type="Gene3D" id="3.40.47.10">
    <property type="match status" value="2"/>
</dbReference>
<organism evidence="5 6">
    <name type="scientific">Actinomadura algeriensis</name>
    <dbReference type="NCBI Taxonomy" id="1679523"/>
    <lineage>
        <taxon>Bacteria</taxon>
        <taxon>Bacillati</taxon>
        <taxon>Actinomycetota</taxon>
        <taxon>Actinomycetes</taxon>
        <taxon>Streptosporangiales</taxon>
        <taxon>Thermomonosporaceae</taxon>
        <taxon>Actinomadura</taxon>
    </lineage>
</organism>
<dbReference type="PANTHER" id="PTHR34069">
    <property type="entry name" value="3-OXOACYL-[ACYL-CARRIER-PROTEIN] SYNTHASE 3"/>
    <property type="match status" value="1"/>
</dbReference>
<evidence type="ECO:0000313" key="6">
    <source>
        <dbReference type="Proteomes" id="UP000627838"/>
    </source>
</evidence>
<dbReference type="InterPro" id="IPR016039">
    <property type="entry name" value="Thiolase-like"/>
</dbReference>
<protein>
    <submittedName>
        <fullName evidence="5">3-oxoacyl-[acyl-carrier-protein] synthase-3</fullName>
        <ecNumber evidence="5">2.3.1.180</ecNumber>
    </submittedName>
</protein>
<dbReference type="RefSeq" id="WP_192762753.1">
    <property type="nucleotide sequence ID" value="NZ_JADBDZ010000001.1"/>
</dbReference>
<keyword evidence="6" id="KW-1185">Reference proteome</keyword>
<evidence type="ECO:0000259" key="3">
    <source>
        <dbReference type="Pfam" id="PF08541"/>
    </source>
</evidence>
<dbReference type="Proteomes" id="UP000627838">
    <property type="component" value="Unassembled WGS sequence"/>
</dbReference>
<keyword evidence="2 5" id="KW-0012">Acyltransferase</keyword>
<dbReference type="SUPFAM" id="SSF53901">
    <property type="entry name" value="Thiolase-like"/>
    <property type="match status" value="1"/>
</dbReference>
<dbReference type="Pfam" id="PF08541">
    <property type="entry name" value="ACP_syn_III_C"/>
    <property type="match status" value="1"/>
</dbReference>
<dbReference type="EMBL" id="JADBDZ010000001">
    <property type="protein sequence ID" value="MBE1536759.1"/>
    <property type="molecule type" value="Genomic_DNA"/>
</dbReference>
<dbReference type="InterPro" id="IPR013747">
    <property type="entry name" value="ACP_syn_III_C"/>
</dbReference>
<keyword evidence="1 5" id="KW-0808">Transferase</keyword>
<dbReference type="CDD" id="cd00827">
    <property type="entry name" value="init_cond_enzymes"/>
    <property type="match status" value="1"/>
</dbReference>
<evidence type="ECO:0000259" key="4">
    <source>
        <dbReference type="Pfam" id="PF08545"/>
    </source>
</evidence>
<dbReference type="PANTHER" id="PTHR34069:SF2">
    <property type="entry name" value="BETA-KETOACYL-[ACYL-CARRIER-PROTEIN] SYNTHASE III"/>
    <property type="match status" value="1"/>
</dbReference>
<feature type="domain" description="Beta-ketoacyl-[acyl-carrier-protein] synthase III C-terminal" evidence="3">
    <location>
        <begin position="247"/>
        <end position="338"/>
    </location>
</feature>
<dbReference type="Pfam" id="PF08545">
    <property type="entry name" value="ACP_syn_III"/>
    <property type="match status" value="1"/>
</dbReference>
<sequence>MRCGDLFLSGLAYRLPAAVDVDGAVDEGRYDPDDRRADAYASVTVAAAEAPPEMAAAAGRLALHRAGTPPSGVSLLLHASAWFQGIDYWPAAAYVHREVLGDAGRRAPALDVQQMCAGALGATELAASYLAADASRGSALVTTADRYADPGFDRWRGDVRGIVYGDGAAAVVIGRTGFARLLAVSTVVDTGLEGMYRGGEPFAAAPGRPVDVRARRAAFAAGRADRPAGSVGDRTATGIADAVGGTLDEAGLKFGDVDRFVFPNVGLHVLRTRYAEPLGVDVERTAWDWGRRTGHIGAADQLTGLTHLVETGRAAPGDRVLLVGIGAGFAWSCAVVEITARPAWTA</sequence>
<reference evidence="5 6" key="1">
    <citation type="submission" date="2020-10" db="EMBL/GenBank/DDBJ databases">
        <title>Sequencing the genomes of 1000 actinobacteria strains.</title>
        <authorList>
            <person name="Klenk H.-P."/>
        </authorList>
    </citation>
    <scope>NUCLEOTIDE SEQUENCE [LARGE SCALE GENOMIC DNA]</scope>
    <source>
        <strain evidence="5 6">DSM 46744</strain>
    </source>
</reference>
<gene>
    <name evidence="5" type="ORF">H4W34_006592</name>
</gene>
<dbReference type="GO" id="GO:0033818">
    <property type="term" value="F:beta-ketoacyl-acyl-carrier-protein synthase III activity"/>
    <property type="evidence" value="ECO:0007669"/>
    <property type="project" value="UniProtKB-EC"/>
</dbReference>